<reference evidence="1" key="1">
    <citation type="submission" date="2017-09" db="EMBL/GenBank/DDBJ databases">
        <title>Pathogenic variability among Pasteurella multocida A isolates from Brazilian pig farms.</title>
        <authorList>
            <person name="Oliveira J.X."/>
            <person name="Mores M.A.Z."/>
            <person name="Rebellato R."/>
            <person name="Kich J.D."/>
            <person name="Cantao M.E."/>
            <person name="Klein C.S."/>
            <person name="Guedes R.M."/>
            <person name="Coldebella A."/>
            <person name="Barcellos D.E.S.N."/>
            <person name="Mores N."/>
        </authorList>
    </citation>
    <scope>NUCLEOTIDE SEQUENCE</scope>
    <source>
        <strain evidence="1">BRMSA 1199</strain>
        <strain evidence="2">BRMSA 1201</strain>
    </source>
</reference>
<name>A0A2Z4K3U2_PASMD</name>
<evidence type="ECO:0000313" key="5">
    <source>
        <dbReference type="Proteomes" id="UP000540079"/>
    </source>
</evidence>
<reference evidence="3" key="3">
    <citation type="submission" date="2022-07" db="EMBL/GenBank/DDBJ databases">
        <title>Sequence of Pasteurella multocoda 17BRD-035.</title>
        <authorList>
            <person name="Roy Chowdhury P."/>
            <person name="Alhamami T."/>
            <person name="Trott D.J."/>
            <person name="Djordvevic S.P."/>
        </authorList>
    </citation>
    <scope>NUCLEOTIDE SEQUENCE</scope>
    <source>
        <strain evidence="3">17BRD-035</strain>
    </source>
</reference>
<evidence type="ECO:0000313" key="2">
    <source>
        <dbReference type="EMBL" id="AWW87217.1"/>
    </source>
</evidence>
<dbReference type="EMBL" id="MG023085">
    <property type="protein sequence ID" value="AWW87169.1"/>
    <property type="molecule type" value="Genomic_DNA"/>
</dbReference>
<dbReference type="AlphaFoldDB" id="A0A2Z4K3U2"/>
<sequence length="83" mass="9213">MFAAIGWAIVRAVAVMAISYLVNTALAPRPRTGQSIEAVSSEEWNFPQVDEGIPQCVFFGDCWTEDWQVLAYGNYRSSPIKKG</sequence>
<dbReference type="EMBL" id="MG023086">
    <property type="protein sequence ID" value="AWW87217.1"/>
    <property type="molecule type" value="Genomic_DNA"/>
</dbReference>
<protein>
    <submittedName>
        <fullName evidence="1">Uncharacterized protein</fullName>
    </submittedName>
</protein>
<dbReference type="RefSeq" id="WP_005755565.1">
    <property type="nucleotide sequence ID" value="NZ_CP008918.1"/>
</dbReference>
<reference evidence="4 5" key="2">
    <citation type="journal article" date="2018" name="Front. Microbiol.">
        <title>Genetic and Phylogenetic Characteristics of Pasteurella multocida Isolates From Different Host Species.</title>
        <authorList>
            <person name="Peng Z."/>
            <person name="Liang W."/>
            <person name="Wang F."/>
            <person name="Xu Z."/>
            <person name="Xie Z."/>
            <person name="Lian Z."/>
            <person name="Hua L."/>
            <person name="Zhou R."/>
            <person name="Chen H."/>
            <person name="Wu B."/>
        </authorList>
    </citation>
    <scope>NUCLEOTIDE SEQUENCE [LARGE SCALE GENOMIC DNA]</scope>
    <source>
        <strain evidence="4 5">HNA06</strain>
    </source>
</reference>
<dbReference type="Proteomes" id="UP001182304">
    <property type="component" value="Unassembled WGS sequence"/>
</dbReference>
<dbReference type="EMBL" id="JANIEN010000001">
    <property type="protein sequence ID" value="MDT3451222.1"/>
    <property type="molecule type" value="Genomic_DNA"/>
</dbReference>
<evidence type="ECO:0000313" key="3">
    <source>
        <dbReference type="EMBL" id="MDT3451222.1"/>
    </source>
</evidence>
<evidence type="ECO:0000313" key="1">
    <source>
        <dbReference type="EMBL" id="AWW87169.1"/>
    </source>
</evidence>
<gene>
    <name evidence="4" type="ORF">C2800_00865</name>
    <name evidence="3" type="ORF">NQF69_00355</name>
</gene>
<dbReference type="Proteomes" id="UP000540079">
    <property type="component" value="Unassembled WGS sequence"/>
</dbReference>
<evidence type="ECO:0000313" key="4">
    <source>
        <dbReference type="EMBL" id="NNI77992.1"/>
    </source>
</evidence>
<dbReference type="EMBL" id="PPVL01000001">
    <property type="protein sequence ID" value="NNI77992.1"/>
    <property type="molecule type" value="Genomic_DNA"/>
</dbReference>
<proteinExistence type="predicted"/>
<accession>A0A2Z4K3U2</accession>
<dbReference type="KEGG" id="pmul:DR93_1430"/>
<organism evidence="1">
    <name type="scientific">Pasteurella multocida</name>
    <dbReference type="NCBI Taxonomy" id="747"/>
    <lineage>
        <taxon>Bacteria</taxon>
        <taxon>Pseudomonadati</taxon>
        <taxon>Pseudomonadota</taxon>
        <taxon>Gammaproteobacteria</taxon>
        <taxon>Pasteurellales</taxon>
        <taxon>Pasteurellaceae</taxon>
        <taxon>Pasteurella</taxon>
    </lineage>
</organism>